<evidence type="ECO:0000313" key="1">
    <source>
        <dbReference type="EMBL" id="CAF4600210.1"/>
    </source>
</evidence>
<gene>
    <name evidence="2" type="ORF">BYL167_LOCUS49274</name>
    <name evidence="1" type="ORF">GIL414_LOCUS38889</name>
</gene>
<accession>A0A8S3BJ97</accession>
<feature type="non-terminal residue" evidence="2">
    <location>
        <position position="70"/>
    </location>
</feature>
<proteinExistence type="predicted"/>
<protein>
    <submittedName>
        <fullName evidence="2">Uncharacterized protein</fullName>
    </submittedName>
</protein>
<dbReference type="AlphaFoldDB" id="A0A8S3BJ97"/>
<dbReference type="Proteomes" id="UP000681720">
    <property type="component" value="Unassembled WGS sequence"/>
</dbReference>
<dbReference type="EMBL" id="CAJOBH010146208">
    <property type="protein sequence ID" value="CAF4827773.1"/>
    <property type="molecule type" value="Genomic_DNA"/>
</dbReference>
<organism evidence="2 3">
    <name type="scientific">Rotaria magnacalcarata</name>
    <dbReference type="NCBI Taxonomy" id="392030"/>
    <lineage>
        <taxon>Eukaryota</taxon>
        <taxon>Metazoa</taxon>
        <taxon>Spiralia</taxon>
        <taxon>Gnathifera</taxon>
        <taxon>Rotifera</taxon>
        <taxon>Eurotatoria</taxon>
        <taxon>Bdelloidea</taxon>
        <taxon>Philodinida</taxon>
        <taxon>Philodinidae</taxon>
        <taxon>Rotaria</taxon>
    </lineage>
</organism>
<reference evidence="2" key="1">
    <citation type="submission" date="2021-02" db="EMBL/GenBank/DDBJ databases">
        <authorList>
            <person name="Nowell W R."/>
        </authorList>
    </citation>
    <scope>NUCLEOTIDE SEQUENCE</scope>
</reference>
<sequence length="70" mass="7881">MSRLGDDIISVFLDRRQCVLTDADVFKALNHQGISCTIESVRQQAQLLSPALFHLMPNENRTVTINVDPK</sequence>
<evidence type="ECO:0000313" key="2">
    <source>
        <dbReference type="EMBL" id="CAF4827773.1"/>
    </source>
</evidence>
<name>A0A8S3BJ97_9BILA</name>
<dbReference type="Proteomes" id="UP000681967">
    <property type="component" value="Unassembled WGS sequence"/>
</dbReference>
<dbReference type="EMBL" id="CAJOBJ010103878">
    <property type="protein sequence ID" value="CAF4600210.1"/>
    <property type="molecule type" value="Genomic_DNA"/>
</dbReference>
<evidence type="ECO:0000313" key="3">
    <source>
        <dbReference type="Proteomes" id="UP000681967"/>
    </source>
</evidence>
<comment type="caution">
    <text evidence="2">The sequence shown here is derived from an EMBL/GenBank/DDBJ whole genome shotgun (WGS) entry which is preliminary data.</text>
</comment>